<protein>
    <submittedName>
        <fullName evidence="2">Uncharacterized protein</fullName>
    </submittedName>
</protein>
<dbReference type="EMBL" id="KQ459595">
    <property type="protein sequence ID" value="KPI95897.1"/>
    <property type="molecule type" value="Genomic_DNA"/>
</dbReference>
<name>A0A194PRG0_PAPXU</name>
<sequence length="132" mass="14797">MRLIVPGCCSDPRAMPYIRLLVIAGVMALYLSMGASIFQAIEAPLERDMEDHIEKTKMEFLNNHPCVSVSDSQSLFACCVRTLIDILLSATVEWVEQLSVGSLAHHTYLVKRQIVKNLLNLLPYTMHHNVAS</sequence>
<keyword evidence="1" id="KW-0472">Membrane</keyword>
<gene>
    <name evidence="2" type="ORF">RR46_11610</name>
</gene>
<feature type="transmembrane region" description="Helical" evidence="1">
    <location>
        <begin position="20"/>
        <end position="41"/>
    </location>
</feature>
<reference evidence="2 3" key="1">
    <citation type="journal article" date="2015" name="Nat. Commun.">
        <title>Outbred genome sequencing and CRISPR/Cas9 gene editing in butterflies.</title>
        <authorList>
            <person name="Li X."/>
            <person name="Fan D."/>
            <person name="Zhang W."/>
            <person name="Liu G."/>
            <person name="Zhang L."/>
            <person name="Zhao L."/>
            <person name="Fang X."/>
            <person name="Chen L."/>
            <person name="Dong Y."/>
            <person name="Chen Y."/>
            <person name="Ding Y."/>
            <person name="Zhao R."/>
            <person name="Feng M."/>
            <person name="Zhu Y."/>
            <person name="Feng Y."/>
            <person name="Jiang X."/>
            <person name="Zhu D."/>
            <person name="Xiang H."/>
            <person name="Feng X."/>
            <person name="Li S."/>
            <person name="Wang J."/>
            <person name="Zhang G."/>
            <person name="Kronforst M.R."/>
            <person name="Wang W."/>
        </authorList>
    </citation>
    <scope>NUCLEOTIDE SEQUENCE [LARGE SCALE GENOMIC DNA]</scope>
    <source>
        <strain evidence="2">Ya'a_city_454_Px</strain>
        <tissue evidence="2">Whole body</tissue>
    </source>
</reference>
<dbReference type="Gene3D" id="1.10.287.70">
    <property type="match status" value="1"/>
</dbReference>
<keyword evidence="1" id="KW-0812">Transmembrane</keyword>
<accession>A0A194PRG0</accession>
<dbReference type="Proteomes" id="UP000053268">
    <property type="component" value="Unassembled WGS sequence"/>
</dbReference>
<proteinExistence type="predicted"/>
<dbReference type="AlphaFoldDB" id="A0A194PRG0"/>
<keyword evidence="1" id="KW-1133">Transmembrane helix</keyword>
<evidence type="ECO:0000313" key="3">
    <source>
        <dbReference type="Proteomes" id="UP000053268"/>
    </source>
</evidence>
<keyword evidence="3" id="KW-1185">Reference proteome</keyword>
<evidence type="ECO:0000256" key="1">
    <source>
        <dbReference type="SAM" id="Phobius"/>
    </source>
</evidence>
<evidence type="ECO:0000313" key="2">
    <source>
        <dbReference type="EMBL" id="KPI95897.1"/>
    </source>
</evidence>
<organism evidence="2 3">
    <name type="scientific">Papilio xuthus</name>
    <name type="common">Asian swallowtail butterfly</name>
    <dbReference type="NCBI Taxonomy" id="66420"/>
    <lineage>
        <taxon>Eukaryota</taxon>
        <taxon>Metazoa</taxon>
        <taxon>Ecdysozoa</taxon>
        <taxon>Arthropoda</taxon>
        <taxon>Hexapoda</taxon>
        <taxon>Insecta</taxon>
        <taxon>Pterygota</taxon>
        <taxon>Neoptera</taxon>
        <taxon>Endopterygota</taxon>
        <taxon>Lepidoptera</taxon>
        <taxon>Glossata</taxon>
        <taxon>Ditrysia</taxon>
        <taxon>Papilionoidea</taxon>
        <taxon>Papilionidae</taxon>
        <taxon>Papilioninae</taxon>
        <taxon>Papilio</taxon>
    </lineage>
</organism>